<dbReference type="STRING" id="6832.A0A553PDT9"/>
<feature type="domain" description="DUF7041" evidence="1">
    <location>
        <begin position="311"/>
        <end position="378"/>
    </location>
</feature>
<sequence length="519" mass="57219">MMTSEKRIFLPPFHPPHRKKLARNTANKLFLMRQVKSFDVENGPSPSRDHFEGSPGLVLQNLPQRRESFLYKSDSDFEMSPKSMSRNSSIASEAGTEELREMAGVFASALYGSDGNPGPTTGASANGYSQAATNAVSARLPRFLDFNPELWFAQCEAVFELSRITAERTKFNHCVSCLEPEVLRKVQAVIRAPDPDAPYSSFKEALLRATTKSLPQRVQEVMDLRLGDRRPSDLLHLMEESWPEGEADGSPVFRQLFLQKLPPSLQPALASTEELREMAGVFASALYGSDGNPGPTTGASANGYSQAATNACEAVFELSRITAERTKFNHCVSCLEPEVLRKVQAVIRAPDPDAPYSSFKEALLRATTKSLPQRVQEVMDLRLGDRRPSDLLHLMEESWPEGEADADTQVATLRNLGLQSGQAANSALTGVVAPALDAGPETFFEGSSLAQDVLATGQQKQWRGRQQRFQPRRSPSHRAGELCWYHARYAGRAKKCNGMGCSWSRGAENGEGAHQPYQR</sequence>
<dbReference type="EMBL" id="VCGU01000005">
    <property type="protein sequence ID" value="TRY75845.1"/>
    <property type="molecule type" value="Genomic_DNA"/>
</dbReference>
<keyword evidence="3" id="KW-1185">Reference proteome</keyword>
<dbReference type="PANTHER" id="PTHR33327:SF3">
    <property type="entry name" value="RNA-DIRECTED DNA POLYMERASE"/>
    <property type="match status" value="1"/>
</dbReference>
<dbReference type="InterPro" id="IPR055469">
    <property type="entry name" value="DUF7041"/>
</dbReference>
<evidence type="ECO:0000313" key="2">
    <source>
        <dbReference type="EMBL" id="TRY75845.1"/>
    </source>
</evidence>
<protein>
    <recommendedName>
        <fullName evidence="1">DUF7041 domain-containing protein</fullName>
    </recommendedName>
</protein>
<reference evidence="2 3" key="1">
    <citation type="journal article" date="2018" name="Nat. Ecol. Evol.">
        <title>Genomic signatures of mitonuclear coevolution across populations of Tigriopus californicus.</title>
        <authorList>
            <person name="Barreto F.S."/>
            <person name="Watson E.T."/>
            <person name="Lima T.G."/>
            <person name="Willett C.S."/>
            <person name="Edmands S."/>
            <person name="Li W."/>
            <person name="Burton R.S."/>
        </authorList>
    </citation>
    <scope>NUCLEOTIDE SEQUENCE [LARGE SCALE GENOMIC DNA]</scope>
    <source>
        <strain evidence="2 3">San Diego</strain>
    </source>
</reference>
<dbReference type="PANTHER" id="PTHR33327">
    <property type="entry name" value="ENDONUCLEASE"/>
    <property type="match status" value="1"/>
</dbReference>
<accession>A0A553PDT9</accession>
<gene>
    <name evidence="2" type="ORF">TCAL_08484</name>
</gene>
<organism evidence="2 3">
    <name type="scientific">Tigriopus californicus</name>
    <name type="common">Marine copepod</name>
    <dbReference type="NCBI Taxonomy" id="6832"/>
    <lineage>
        <taxon>Eukaryota</taxon>
        <taxon>Metazoa</taxon>
        <taxon>Ecdysozoa</taxon>
        <taxon>Arthropoda</taxon>
        <taxon>Crustacea</taxon>
        <taxon>Multicrustacea</taxon>
        <taxon>Hexanauplia</taxon>
        <taxon>Copepoda</taxon>
        <taxon>Harpacticoida</taxon>
        <taxon>Harpacticidae</taxon>
        <taxon>Tigriopus</taxon>
    </lineage>
</organism>
<dbReference type="AlphaFoldDB" id="A0A553PDT9"/>
<evidence type="ECO:0000259" key="1">
    <source>
        <dbReference type="Pfam" id="PF23055"/>
    </source>
</evidence>
<proteinExistence type="predicted"/>
<dbReference type="Pfam" id="PF23055">
    <property type="entry name" value="DUF7041"/>
    <property type="match status" value="2"/>
</dbReference>
<evidence type="ECO:0000313" key="3">
    <source>
        <dbReference type="Proteomes" id="UP000318571"/>
    </source>
</evidence>
<name>A0A553PDT9_TIGCA</name>
<dbReference type="Proteomes" id="UP000318571">
    <property type="component" value="Chromosome 2"/>
</dbReference>
<feature type="domain" description="DUF7041" evidence="1">
    <location>
        <begin position="140"/>
        <end position="221"/>
    </location>
</feature>
<comment type="caution">
    <text evidence="2">The sequence shown here is derived from an EMBL/GenBank/DDBJ whole genome shotgun (WGS) entry which is preliminary data.</text>
</comment>